<keyword evidence="4" id="KW-1185">Reference proteome</keyword>
<dbReference type="Pfam" id="PF03080">
    <property type="entry name" value="Neprosin"/>
    <property type="match status" value="2"/>
</dbReference>
<sequence length="348" mass="37464">MQVTLLCLAPSRPPLSTLRQRPLPSVVTLASAQRASAPCRVAAFGGTTFYAAAARSSLLRLAALAEESPASGPSDHTPLSVENETERARIAQLFGRLELRLPPGRRRGNPSRIALPVAIPLRHVRQSTHCRLTLRRSRAYSPQVVSSSTANQACLLPSQTLVMPFALRQSIFASILVINQQGRNGDINAMHAGWAIDPSFYGDSKTHFSADGYKSTGCTDVRCDGFKPANNAPINPGNSLEGKRSEVGEPNPPMGNGHWPGKNSASFQNVQFVDKHGNGYAPPPWPAGVHSDVSHNKCYQIDVPEHSTEDSDNVVVLSTEDEIIRRVPNAPGKGKSHVWPHIGGEMAG</sequence>
<name>A0AAV5FTE1_ELECO</name>
<evidence type="ECO:0000313" key="4">
    <source>
        <dbReference type="Proteomes" id="UP001054889"/>
    </source>
</evidence>
<dbReference type="InterPro" id="IPR053168">
    <property type="entry name" value="Glutamic_endopeptidase"/>
</dbReference>
<dbReference type="PANTHER" id="PTHR31589:SF243">
    <property type="entry name" value="OS12G0490566 PROTEIN"/>
    <property type="match status" value="1"/>
</dbReference>
<evidence type="ECO:0000259" key="2">
    <source>
        <dbReference type="Pfam" id="PF03080"/>
    </source>
</evidence>
<comment type="caution">
    <text evidence="3">The sequence shown here is derived from an EMBL/GenBank/DDBJ whole genome shotgun (WGS) entry which is preliminary data.</text>
</comment>
<reference evidence="3" key="2">
    <citation type="submission" date="2021-12" db="EMBL/GenBank/DDBJ databases">
        <title>Resequencing data analysis of finger millet.</title>
        <authorList>
            <person name="Hatakeyama M."/>
            <person name="Aluri S."/>
            <person name="Balachadran M.T."/>
            <person name="Sivarajan S.R."/>
            <person name="Poveda L."/>
            <person name="Shimizu-Inatsugi R."/>
            <person name="Schlapbach R."/>
            <person name="Sreeman S.M."/>
            <person name="Shimizu K.K."/>
        </authorList>
    </citation>
    <scope>NUCLEOTIDE SEQUENCE</scope>
</reference>
<organism evidence="3 4">
    <name type="scientific">Eleusine coracana subsp. coracana</name>
    <dbReference type="NCBI Taxonomy" id="191504"/>
    <lineage>
        <taxon>Eukaryota</taxon>
        <taxon>Viridiplantae</taxon>
        <taxon>Streptophyta</taxon>
        <taxon>Embryophyta</taxon>
        <taxon>Tracheophyta</taxon>
        <taxon>Spermatophyta</taxon>
        <taxon>Magnoliopsida</taxon>
        <taxon>Liliopsida</taxon>
        <taxon>Poales</taxon>
        <taxon>Poaceae</taxon>
        <taxon>PACMAD clade</taxon>
        <taxon>Chloridoideae</taxon>
        <taxon>Cynodonteae</taxon>
        <taxon>Eleusininae</taxon>
        <taxon>Eleusine</taxon>
    </lineage>
</organism>
<feature type="domain" description="Neprosin PEP catalytic" evidence="2">
    <location>
        <begin position="248"/>
        <end position="308"/>
    </location>
</feature>
<dbReference type="EMBL" id="BQKI01000097">
    <property type="protein sequence ID" value="GJN38904.1"/>
    <property type="molecule type" value="Genomic_DNA"/>
</dbReference>
<gene>
    <name evidence="3" type="primary">gb27985</name>
    <name evidence="3" type="ORF">PR202_gb27985</name>
</gene>
<dbReference type="Proteomes" id="UP001054889">
    <property type="component" value="Unassembled WGS sequence"/>
</dbReference>
<feature type="region of interest" description="Disordered" evidence="1">
    <location>
        <begin position="232"/>
        <end position="260"/>
    </location>
</feature>
<proteinExistence type="predicted"/>
<evidence type="ECO:0000256" key="1">
    <source>
        <dbReference type="SAM" id="MobiDB-lite"/>
    </source>
</evidence>
<evidence type="ECO:0000313" key="3">
    <source>
        <dbReference type="EMBL" id="GJN38904.1"/>
    </source>
</evidence>
<dbReference type="InterPro" id="IPR004314">
    <property type="entry name" value="Neprosin"/>
</dbReference>
<dbReference type="AlphaFoldDB" id="A0AAV5FTE1"/>
<feature type="domain" description="Neprosin PEP catalytic" evidence="2">
    <location>
        <begin position="176"/>
        <end position="241"/>
    </location>
</feature>
<dbReference type="PANTHER" id="PTHR31589">
    <property type="entry name" value="PROTEIN, PUTATIVE (DUF239)-RELATED-RELATED"/>
    <property type="match status" value="1"/>
</dbReference>
<reference evidence="3" key="1">
    <citation type="journal article" date="2018" name="DNA Res.">
        <title>Multiple hybrid de novo genome assembly of finger millet, an orphan allotetraploid crop.</title>
        <authorList>
            <person name="Hatakeyama M."/>
            <person name="Aluri S."/>
            <person name="Balachadran M.T."/>
            <person name="Sivarajan S.R."/>
            <person name="Patrignani A."/>
            <person name="Gruter S."/>
            <person name="Poveda L."/>
            <person name="Shimizu-Inatsugi R."/>
            <person name="Baeten J."/>
            <person name="Francoijs K.J."/>
            <person name="Nataraja K.N."/>
            <person name="Reddy Y.A.N."/>
            <person name="Phadnis S."/>
            <person name="Ravikumar R.L."/>
            <person name="Schlapbach R."/>
            <person name="Sreeman S.M."/>
            <person name="Shimizu K.K."/>
        </authorList>
    </citation>
    <scope>NUCLEOTIDE SEQUENCE</scope>
</reference>
<accession>A0AAV5FTE1</accession>
<feature type="region of interest" description="Disordered" evidence="1">
    <location>
        <begin position="327"/>
        <end position="348"/>
    </location>
</feature>
<protein>
    <recommendedName>
        <fullName evidence="2">Neprosin PEP catalytic domain-containing protein</fullName>
    </recommendedName>
</protein>